<keyword evidence="3" id="KW-1185">Reference proteome</keyword>
<gene>
    <name evidence="2" type="ORF">F1189_24245</name>
</gene>
<evidence type="ECO:0000313" key="3">
    <source>
        <dbReference type="Proteomes" id="UP000325255"/>
    </source>
</evidence>
<reference evidence="2 3" key="1">
    <citation type="submission" date="2019-09" db="EMBL/GenBank/DDBJ databases">
        <title>Genome sequence of Rhodovastum atsumiense, a diverse member of the Acetobacteraceae family of non-sulfur purple photosynthetic bacteria.</title>
        <authorList>
            <person name="Meyer T."/>
            <person name="Kyndt J."/>
        </authorList>
    </citation>
    <scope>NUCLEOTIDE SEQUENCE [LARGE SCALE GENOMIC DNA]</scope>
    <source>
        <strain evidence="2 3">DSM 21279</strain>
    </source>
</reference>
<proteinExistence type="predicted"/>
<comment type="caution">
    <text evidence="2">The sequence shown here is derived from an EMBL/GenBank/DDBJ whole genome shotgun (WGS) entry which is preliminary data.</text>
</comment>
<protein>
    <recommendedName>
        <fullName evidence="4">DUF3604 domain-containing protein</fullName>
    </recommendedName>
</protein>
<sequence length="635" mass="68124">MSTKTPTQVPYVAGDFHNHTTCMDGSVSVQWLLDKSVGTWGLDWFVHANHGGLAVRDCRFNDPDIGDLPGSGGPAGSPRASGDGKTHYLDQSIGQSIRGITINKIKGDAATSSGHQGMWRWQQIQEIDYPIIIERSKYYRKVIINGLEQNVPGHEHADTAVLAGQFPASGTGNANAMAQYEFLFDRSDSDTQGDTVNGVQAWPGKITTNSGTAGHGKTVAGVAWMQANYPLGAYMSPTHVERQGMFNPNGSNGYNIEHFRDLNNAGPTVAFGFDGPGHQAESSRGSYGSGAVGNGTFGGRGIYVAQIGNVWDAMLAEGRNWFYFGSSDYHSRGIFGPTDRYSTADFYPGEYERNYIPNTSSFRAQSVVDGLRSGNSFNVFGDLIGPDFTYRACVGSVCKTMGETLVVNPGDTVKVEMRVLVPGKNNSPYTFNNPILAQVGIQQPLNAPVLDHVDFIKGNITGLVAPTDPAYTLPVNAAPGTTSWNPQKAPTPISTAAALYKTFDKTNWQSVGTRRVITFTIPNVQQAFFLRARGTNLPQGVPNATDSQGNPMADNRSGTNAEKATQEIICADAACPAHLPTSASGSGQKVVDNDVRGWSSLWFYANPIFVRLATQPKLPVEVAADLAKSLATASK</sequence>
<evidence type="ECO:0008006" key="4">
    <source>
        <dbReference type="Google" id="ProtNLM"/>
    </source>
</evidence>
<feature type="region of interest" description="Disordered" evidence="1">
    <location>
        <begin position="65"/>
        <end position="86"/>
    </location>
</feature>
<accession>A0A5M6IMC1</accession>
<name>A0A5M6IMC1_9PROT</name>
<evidence type="ECO:0000256" key="1">
    <source>
        <dbReference type="SAM" id="MobiDB-lite"/>
    </source>
</evidence>
<dbReference type="AlphaFoldDB" id="A0A5M6IMC1"/>
<dbReference type="Proteomes" id="UP000325255">
    <property type="component" value="Unassembled WGS sequence"/>
</dbReference>
<organism evidence="2 3">
    <name type="scientific">Rhodovastum atsumiense</name>
    <dbReference type="NCBI Taxonomy" id="504468"/>
    <lineage>
        <taxon>Bacteria</taxon>
        <taxon>Pseudomonadati</taxon>
        <taxon>Pseudomonadota</taxon>
        <taxon>Alphaproteobacteria</taxon>
        <taxon>Acetobacterales</taxon>
        <taxon>Acetobacteraceae</taxon>
        <taxon>Rhodovastum</taxon>
    </lineage>
</organism>
<dbReference type="EMBL" id="VWPK01000051">
    <property type="protein sequence ID" value="KAA5609392.1"/>
    <property type="molecule type" value="Genomic_DNA"/>
</dbReference>
<evidence type="ECO:0000313" key="2">
    <source>
        <dbReference type="EMBL" id="KAA5609392.1"/>
    </source>
</evidence>
<dbReference type="RefSeq" id="WP_162530784.1">
    <property type="nucleotide sequence ID" value="NZ_VWPK01000051.1"/>
</dbReference>